<dbReference type="CDD" id="cd00038">
    <property type="entry name" value="CAP_ED"/>
    <property type="match status" value="1"/>
</dbReference>
<dbReference type="Gene3D" id="2.60.120.10">
    <property type="entry name" value="Jelly Rolls"/>
    <property type="match status" value="1"/>
</dbReference>
<dbReference type="InterPro" id="IPR014710">
    <property type="entry name" value="RmlC-like_jellyroll"/>
</dbReference>
<dbReference type="InterPro" id="IPR000595">
    <property type="entry name" value="cNMP-bd_dom"/>
</dbReference>
<dbReference type="AlphaFoldDB" id="A0AAD9PCH8"/>
<feature type="compositionally biased region" description="Low complexity" evidence="1">
    <location>
        <begin position="529"/>
        <end position="538"/>
    </location>
</feature>
<dbReference type="SUPFAM" id="SSF51206">
    <property type="entry name" value="cAMP-binding domain-like"/>
    <property type="match status" value="2"/>
</dbReference>
<name>A0AAD9PCH8_RIDPI</name>
<dbReference type="PANTHER" id="PTHR23011:SF38">
    <property type="entry name" value="CYCLIC NUCLEOTIDE-BINDING DOMAIN-CONTAINING PROTEIN"/>
    <property type="match status" value="1"/>
</dbReference>
<evidence type="ECO:0000313" key="3">
    <source>
        <dbReference type="EMBL" id="KAK2192105.1"/>
    </source>
</evidence>
<dbReference type="EMBL" id="JAODUO010000038">
    <property type="protein sequence ID" value="KAK2192105.1"/>
    <property type="molecule type" value="Genomic_DNA"/>
</dbReference>
<feature type="region of interest" description="Disordered" evidence="1">
    <location>
        <begin position="458"/>
        <end position="489"/>
    </location>
</feature>
<dbReference type="SMART" id="SM00100">
    <property type="entry name" value="cNMP"/>
    <property type="match status" value="1"/>
</dbReference>
<sequence>MTTEDDGFPSGRRSLSPWVDLTDLFPGEETPAARQTETHTDGLPATSRSVSPLSRTGDDCRTPRGKSLAGEVGDRHSIAGSSPRLDRHHMFQRVPSNKPRRETHVRVSPYLRFRRAAKAILIIVKVCSICKSVALDSVVNEEWYALIDSFTETPEGNSEHVKKRGRPFVTFVANENMDELEELTFDKSAYSREFRADYLITDDIRATLRVKSQSRTPEQVNEIVRFLKQLSNTFRGYPIDVQKDMVRNMYYDKYHSNRVIVRKGLTADGIYFVLSGTLLHKTEENKELEVLKPGECFGEEDLICGRARQATVITETVAELMSLHRLDYRRIMNMADVSNDHTALDICNRDIVFKHFPIHLVRDNPGVWTVLSYKFGRLVAKDSSDVDWVYVIMSGEARVLKRLMTRTVDLTSRRRKQEKLRQEEPQQQKTRLINFVADCNSCVKSKNVRDQYNPVRAHRAMSAPSGGRTKERRVKVAKPNAGTTATNDDNDAVQSVVTANIRPISALPVIRENVRTVATPRVKLRRPQSSTPASTSRVSSRRQHPGTGSPPRLNSARRIYSSPSSQRGDPQRMPRSTFIRTATANESPTRQPSDCVAVPHFVQLETLVAGQVFGLRSCLEAEERGPSASLVSGGCQVLQINKKFFTLHADNNVMSIIRMKYAPYPTEEELLDRLTVNLEWAEYRRTVLDTSLKQLRAKTARRGPLRY</sequence>
<gene>
    <name evidence="3" type="ORF">NP493_38g02023</name>
</gene>
<dbReference type="PROSITE" id="PS50042">
    <property type="entry name" value="CNMP_BINDING_3"/>
    <property type="match status" value="1"/>
</dbReference>
<dbReference type="InterPro" id="IPR018490">
    <property type="entry name" value="cNMP-bd_dom_sf"/>
</dbReference>
<evidence type="ECO:0000313" key="4">
    <source>
        <dbReference type="Proteomes" id="UP001209878"/>
    </source>
</evidence>
<evidence type="ECO:0000256" key="1">
    <source>
        <dbReference type="SAM" id="MobiDB-lite"/>
    </source>
</evidence>
<organism evidence="3 4">
    <name type="scientific">Ridgeia piscesae</name>
    <name type="common">Tubeworm</name>
    <dbReference type="NCBI Taxonomy" id="27915"/>
    <lineage>
        <taxon>Eukaryota</taxon>
        <taxon>Metazoa</taxon>
        <taxon>Spiralia</taxon>
        <taxon>Lophotrochozoa</taxon>
        <taxon>Annelida</taxon>
        <taxon>Polychaeta</taxon>
        <taxon>Sedentaria</taxon>
        <taxon>Canalipalpata</taxon>
        <taxon>Sabellida</taxon>
        <taxon>Siboglinidae</taxon>
        <taxon>Ridgeia</taxon>
    </lineage>
</organism>
<dbReference type="Pfam" id="PF00027">
    <property type="entry name" value="cNMP_binding"/>
    <property type="match status" value="1"/>
</dbReference>
<accession>A0AAD9PCH8</accession>
<proteinExistence type="predicted"/>
<feature type="region of interest" description="Disordered" evidence="1">
    <location>
        <begin position="518"/>
        <end position="574"/>
    </location>
</feature>
<protein>
    <recommendedName>
        <fullName evidence="2">Cyclic nucleotide-binding domain-containing protein</fullName>
    </recommendedName>
</protein>
<dbReference type="PANTHER" id="PTHR23011">
    <property type="entry name" value="CYCLIC NUCLEOTIDE-BINDING DOMAIN CONTAINING PROTEIN"/>
    <property type="match status" value="1"/>
</dbReference>
<dbReference type="Proteomes" id="UP001209878">
    <property type="component" value="Unassembled WGS sequence"/>
</dbReference>
<comment type="caution">
    <text evidence="3">The sequence shown here is derived from an EMBL/GenBank/DDBJ whole genome shotgun (WGS) entry which is preliminary data.</text>
</comment>
<feature type="domain" description="Cyclic nucleotide-binding" evidence="2">
    <location>
        <begin position="233"/>
        <end position="332"/>
    </location>
</feature>
<reference evidence="3" key="1">
    <citation type="journal article" date="2023" name="Mol. Biol. Evol.">
        <title>Third-Generation Sequencing Reveals the Adaptive Role of the Epigenome in Three Deep-Sea Polychaetes.</title>
        <authorList>
            <person name="Perez M."/>
            <person name="Aroh O."/>
            <person name="Sun Y."/>
            <person name="Lan Y."/>
            <person name="Juniper S.K."/>
            <person name="Young C.R."/>
            <person name="Angers B."/>
            <person name="Qian P.Y."/>
        </authorList>
    </citation>
    <scope>NUCLEOTIDE SEQUENCE</scope>
    <source>
        <strain evidence="3">R07B-5</strain>
    </source>
</reference>
<evidence type="ECO:0000259" key="2">
    <source>
        <dbReference type="PROSITE" id="PS50042"/>
    </source>
</evidence>
<keyword evidence="4" id="KW-1185">Reference proteome</keyword>
<feature type="region of interest" description="Disordered" evidence="1">
    <location>
        <begin position="1"/>
        <end position="82"/>
    </location>
</feature>